<proteinExistence type="predicted"/>
<evidence type="ECO:0000256" key="1">
    <source>
        <dbReference type="ARBA" id="ARBA00004651"/>
    </source>
</evidence>
<dbReference type="EMBL" id="SJPU01000003">
    <property type="protein sequence ID" value="TWU10604.1"/>
    <property type="molecule type" value="Genomic_DNA"/>
</dbReference>
<comment type="subcellular location">
    <subcellularLocation>
        <location evidence="1">Cell membrane</location>
        <topology evidence="1">Multi-pass membrane protein</topology>
    </subcellularLocation>
</comment>
<dbReference type="OrthoDB" id="256291at2"/>
<keyword evidence="3 6" id="KW-0812">Transmembrane</keyword>
<evidence type="ECO:0008006" key="9">
    <source>
        <dbReference type="Google" id="ProtNLM"/>
    </source>
</evidence>
<protein>
    <recommendedName>
        <fullName evidence="9">Lysylphosphatidylglycerol synthase TM region</fullName>
    </recommendedName>
</protein>
<dbReference type="Proteomes" id="UP000319908">
    <property type="component" value="Unassembled WGS sequence"/>
</dbReference>
<dbReference type="AlphaFoldDB" id="A0A5C6BJI6"/>
<keyword evidence="2" id="KW-1003">Cell membrane</keyword>
<keyword evidence="5 6" id="KW-0472">Membrane</keyword>
<keyword evidence="8" id="KW-1185">Reference proteome</keyword>
<evidence type="ECO:0000256" key="4">
    <source>
        <dbReference type="ARBA" id="ARBA00022989"/>
    </source>
</evidence>
<dbReference type="Pfam" id="PF03706">
    <property type="entry name" value="LPG_synthase_TM"/>
    <property type="match status" value="1"/>
</dbReference>
<organism evidence="7 8">
    <name type="scientific">Allorhodopirellula heiligendammensis</name>
    <dbReference type="NCBI Taxonomy" id="2714739"/>
    <lineage>
        <taxon>Bacteria</taxon>
        <taxon>Pseudomonadati</taxon>
        <taxon>Planctomycetota</taxon>
        <taxon>Planctomycetia</taxon>
        <taxon>Pirellulales</taxon>
        <taxon>Pirellulaceae</taxon>
        <taxon>Allorhodopirellula</taxon>
    </lineage>
</organism>
<name>A0A5C6BJI6_9BACT</name>
<dbReference type="GO" id="GO:0005886">
    <property type="term" value="C:plasma membrane"/>
    <property type="evidence" value="ECO:0007669"/>
    <property type="project" value="UniProtKB-SubCell"/>
</dbReference>
<dbReference type="RefSeq" id="WP_146409021.1">
    <property type="nucleotide sequence ID" value="NZ_SJPU01000003.1"/>
</dbReference>
<keyword evidence="4 6" id="KW-1133">Transmembrane helix</keyword>
<accession>A0A5C6BJI6</accession>
<evidence type="ECO:0000256" key="6">
    <source>
        <dbReference type="SAM" id="Phobius"/>
    </source>
</evidence>
<feature type="transmembrane region" description="Helical" evidence="6">
    <location>
        <begin position="208"/>
        <end position="229"/>
    </location>
</feature>
<feature type="transmembrane region" description="Helical" evidence="6">
    <location>
        <begin position="297"/>
        <end position="321"/>
    </location>
</feature>
<evidence type="ECO:0000256" key="5">
    <source>
        <dbReference type="ARBA" id="ARBA00023136"/>
    </source>
</evidence>
<evidence type="ECO:0000256" key="3">
    <source>
        <dbReference type="ARBA" id="ARBA00022692"/>
    </source>
</evidence>
<sequence length="379" mass="39718">MSWLAWIQRAVFLLVLIGLVSAASKAVERWQAETSVLKTEAQRLRSDAAAEPDPLVSAALARDAERRESSLPSLANVRWERVSLAGLLYACGLVPPGCVLHCCLKALAVSCTLRRAIAAQLLGHAGKYIPGKAMVVFLRVGAILPQSGTSVVEAAAGSGANESGPPQRDTGRPLGRATSSVFFETLVMMGVGAAVAGVLLWQSPLPTWVRGCAAAMAGLSLIPVCPPILRRILAFIAARRKLASSPDGGIASTTITWSLLGQCWLLSLVSWVLIGLSFAMLITAIPSFAPLPSATQIVTVATAAISLGMVLGFVSLLPGGAGVREYVTLLVLAPLIGQTHALLAVIAARLMFILVEAVLASLSAAYLRHLRYLQPISHG</sequence>
<evidence type="ECO:0000313" key="7">
    <source>
        <dbReference type="EMBL" id="TWU10604.1"/>
    </source>
</evidence>
<evidence type="ECO:0000313" key="8">
    <source>
        <dbReference type="Proteomes" id="UP000319908"/>
    </source>
</evidence>
<feature type="transmembrane region" description="Helical" evidence="6">
    <location>
        <begin position="264"/>
        <end position="285"/>
    </location>
</feature>
<reference evidence="7 8" key="1">
    <citation type="journal article" date="2020" name="Antonie Van Leeuwenhoek">
        <title>Rhodopirellula heiligendammensis sp. nov., Rhodopirellula pilleata sp. nov., and Rhodopirellula solitaria sp. nov. isolated from natural or artificial marine surfaces in Northern Germany and California, USA, and emended description of the genus Rhodopirellula.</title>
        <authorList>
            <person name="Kallscheuer N."/>
            <person name="Wiegand S."/>
            <person name="Jogler M."/>
            <person name="Boedeker C."/>
            <person name="Peeters S.H."/>
            <person name="Rast P."/>
            <person name="Heuer A."/>
            <person name="Jetten M.S.M."/>
            <person name="Rohde M."/>
            <person name="Jogler C."/>
        </authorList>
    </citation>
    <scope>NUCLEOTIDE SEQUENCE [LARGE SCALE GENOMIC DNA]</scope>
    <source>
        <strain evidence="7 8">Poly21</strain>
    </source>
</reference>
<gene>
    <name evidence="7" type="ORF">Poly21_45100</name>
</gene>
<feature type="transmembrane region" description="Helical" evidence="6">
    <location>
        <begin position="181"/>
        <end position="201"/>
    </location>
</feature>
<comment type="caution">
    <text evidence="7">The sequence shown here is derived from an EMBL/GenBank/DDBJ whole genome shotgun (WGS) entry which is preliminary data.</text>
</comment>
<evidence type="ECO:0000256" key="2">
    <source>
        <dbReference type="ARBA" id="ARBA00022475"/>
    </source>
</evidence>
<dbReference type="InterPro" id="IPR022791">
    <property type="entry name" value="L-PG_synthase/AglD"/>
</dbReference>